<sequence length="99" mass="11314">MTLNLGLMERSTILSSPRSIGNPIQELIRIFGFGLKNKTVKELRKNQCLTAKELAQRLKLDTIDILRIEDTKLKDIPEPLKSKITPILRGDDSDKMPWL</sequence>
<dbReference type="Proteomes" id="UP000294813">
    <property type="component" value="Unassembled WGS sequence"/>
</dbReference>
<accession>A0A4R2RVT4</accession>
<dbReference type="EMBL" id="SLXT01000012">
    <property type="protein sequence ID" value="TCP64061.1"/>
    <property type="molecule type" value="Genomic_DNA"/>
</dbReference>
<evidence type="ECO:0000313" key="1">
    <source>
        <dbReference type="EMBL" id="TCP64061.1"/>
    </source>
</evidence>
<reference evidence="1 2" key="1">
    <citation type="submission" date="2019-03" db="EMBL/GenBank/DDBJ databases">
        <title>Genomic Encyclopedia of Type Strains, Phase IV (KMG-IV): sequencing the most valuable type-strain genomes for metagenomic binning, comparative biology and taxonomic classification.</title>
        <authorList>
            <person name="Goeker M."/>
        </authorList>
    </citation>
    <scope>NUCLEOTIDE SEQUENCE [LARGE SCALE GENOMIC DNA]</scope>
    <source>
        <strain evidence="1 2">DSM 11170</strain>
    </source>
</reference>
<evidence type="ECO:0000313" key="2">
    <source>
        <dbReference type="Proteomes" id="UP000294813"/>
    </source>
</evidence>
<proteinExistence type="predicted"/>
<name>A0A4R2RVT4_9FIRM</name>
<keyword evidence="2" id="KW-1185">Reference proteome</keyword>
<organism evidence="1 2">
    <name type="scientific">Heliophilum fasciatum</name>
    <dbReference type="NCBI Taxonomy" id="35700"/>
    <lineage>
        <taxon>Bacteria</taxon>
        <taxon>Bacillati</taxon>
        <taxon>Bacillota</taxon>
        <taxon>Clostridia</taxon>
        <taxon>Eubacteriales</taxon>
        <taxon>Heliobacteriaceae</taxon>
        <taxon>Heliophilum</taxon>
    </lineage>
</organism>
<protein>
    <submittedName>
        <fullName evidence="1">Uncharacterized protein</fullName>
    </submittedName>
</protein>
<gene>
    <name evidence="1" type="ORF">EDD73_11222</name>
</gene>
<dbReference type="AlphaFoldDB" id="A0A4R2RVT4"/>
<comment type="caution">
    <text evidence="1">The sequence shown here is derived from an EMBL/GenBank/DDBJ whole genome shotgun (WGS) entry which is preliminary data.</text>
</comment>